<evidence type="ECO:0008006" key="3">
    <source>
        <dbReference type="Google" id="ProtNLM"/>
    </source>
</evidence>
<dbReference type="Proteomes" id="UP000774617">
    <property type="component" value="Unassembled WGS sequence"/>
</dbReference>
<accession>A0ABQ8GL62</accession>
<dbReference type="EMBL" id="JAGTJR010000005">
    <property type="protein sequence ID" value="KAH7060371.1"/>
    <property type="molecule type" value="Genomic_DNA"/>
</dbReference>
<name>A0ABQ8GL62_9PEZI</name>
<keyword evidence="2" id="KW-1185">Reference proteome</keyword>
<proteinExistence type="predicted"/>
<organism evidence="1 2">
    <name type="scientific">Macrophomina phaseolina</name>
    <dbReference type="NCBI Taxonomy" id="35725"/>
    <lineage>
        <taxon>Eukaryota</taxon>
        <taxon>Fungi</taxon>
        <taxon>Dikarya</taxon>
        <taxon>Ascomycota</taxon>
        <taxon>Pezizomycotina</taxon>
        <taxon>Dothideomycetes</taxon>
        <taxon>Dothideomycetes incertae sedis</taxon>
        <taxon>Botryosphaeriales</taxon>
        <taxon>Botryosphaeriaceae</taxon>
        <taxon>Macrophomina</taxon>
    </lineage>
</organism>
<comment type="caution">
    <text evidence="1">The sequence shown here is derived from an EMBL/GenBank/DDBJ whole genome shotgun (WGS) entry which is preliminary data.</text>
</comment>
<protein>
    <recommendedName>
        <fullName evidence="3">Nucleotide-binding alpha-beta plait</fullName>
    </recommendedName>
</protein>
<sequence>MPGSSRSGPLRPQSERHFFIVSGLPDYYDWQKLKDVVRDATTNQPGWTSMDESWRGPEGAKGYFSVKSQQDADSVYDLLVSDIYARPGRALLVHHFDASRLDPVLIRCNCRMHYPGCLGQPGNGSHITARSVLAAQNIRDRQPISPIPFGTTAPMHHPGLTVPIAGPQMPMYAPPVAFYQAAAPMSPVVTNEHGFPVNSVNGVVRPCRQPLAVGLRSGHATVRLGSTEEARRAIGHVGQKTWEDRQIFVKDDRDAMSVSGGVVVRSSSCAFPAQRPSLRRERVLPADAARLQCHAHSQRDALASAFSMRARASQPVVGTKATALSPREDRV</sequence>
<reference evidence="1 2" key="1">
    <citation type="journal article" date="2021" name="Nat. Commun.">
        <title>Genetic determinants of endophytism in the Arabidopsis root mycobiome.</title>
        <authorList>
            <person name="Mesny F."/>
            <person name="Miyauchi S."/>
            <person name="Thiergart T."/>
            <person name="Pickel B."/>
            <person name="Atanasova L."/>
            <person name="Karlsson M."/>
            <person name="Huettel B."/>
            <person name="Barry K.W."/>
            <person name="Haridas S."/>
            <person name="Chen C."/>
            <person name="Bauer D."/>
            <person name="Andreopoulos W."/>
            <person name="Pangilinan J."/>
            <person name="LaButti K."/>
            <person name="Riley R."/>
            <person name="Lipzen A."/>
            <person name="Clum A."/>
            <person name="Drula E."/>
            <person name="Henrissat B."/>
            <person name="Kohler A."/>
            <person name="Grigoriev I.V."/>
            <person name="Martin F.M."/>
            <person name="Hacquard S."/>
        </authorList>
    </citation>
    <scope>NUCLEOTIDE SEQUENCE [LARGE SCALE GENOMIC DNA]</scope>
    <source>
        <strain evidence="1 2">MPI-SDFR-AT-0080</strain>
    </source>
</reference>
<evidence type="ECO:0000313" key="2">
    <source>
        <dbReference type="Proteomes" id="UP000774617"/>
    </source>
</evidence>
<evidence type="ECO:0000313" key="1">
    <source>
        <dbReference type="EMBL" id="KAH7060371.1"/>
    </source>
</evidence>
<gene>
    <name evidence="1" type="ORF">B0J12DRAFT_736723</name>
</gene>